<keyword evidence="3" id="KW-1015">Disulfide bond</keyword>
<dbReference type="InterPro" id="IPR009048">
    <property type="entry name" value="A-macroglobulin_rcpt-bd"/>
</dbReference>
<dbReference type="InterPro" id="IPR001599">
    <property type="entry name" value="Macroglobln_a2"/>
</dbReference>
<dbReference type="InParanoid" id="A0A672II53"/>
<dbReference type="Proteomes" id="UP000472267">
    <property type="component" value="Chromosome 19"/>
</dbReference>
<dbReference type="InterPro" id="IPR019742">
    <property type="entry name" value="MacrogloblnA2_CS"/>
</dbReference>
<keyword evidence="7" id="KW-1185">Reference proteome</keyword>
<dbReference type="Gene3D" id="2.60.120.1540">
    <property type="match status" value="1"/>
</dbReference>
<name>A0A672II53_SALFA</name>
<feature type="domain" description="Alpha-2-macroglobulin" evidence="4">
    <location>
        <begin position="327"/>
        <end position="415"/>
    </location>
</feature>
<dbReference type="GO" id="GO:0005615">
    <property type="term" value="C:extracellular space"/>
    <property type="evidence" value="ECO:0007669"/>
    <property type="project" value="InterPro"/>
</dbReference>
<feature type="domain" description="Alpha-macroglobulin receptor-binding" evidence="5">
    <location>
        <begin position="922"/>
        <end position="1005"/>
    </location>
</feature>
<evidence type="ECO:0000256" key="3">
    <source>
        <dbReference type="ARBA" id="ARBA00023157"/>
    </source>
</evidence>
<dbReference type="Pfam" id="PF00207">
    <property type="entry name" value="A2M"/>
    <property type="match status" value="1"/>
</dbReference>
<evidence type="ECO:0000313" key="6">
    <source>
        <dbReference type="Ensembl" id="ENSSFAP00005040824.1"/>
    </source>
</evidence>
<dbReference type="InterPro" id="IPR011625">
    <property type="entry name" value="A2M_N_BRD"/>
</dbReference>
<dbReference type="Pfam" id="PF07703">
    <property type="entry name" value="A2M_BRD"/>
    <property type="match status" value="1"/>
</dbReference>
<dbReference type="PANTHER" id="PTHR11412">
    <property type="entry name" value="MACROGLOBULIN / COMPLEMENT"/>
    <property type="match status" value="1"/>
</dbReference>
<sequence>SPLTLTVSGYRGETLVFTGSTTVGFSLRSVSSFIQTDRSHYEPGDTVRVRIASVQLDNRPYDGVLHFTALVASCFLCLSLSNRVVLELKFICSFDRKVFVVASGVELNKTVEVRRTQNAFQLRFHSHPSTLKPSLHFSANVSEVFLFSIFISFQAVSLLTRCASPLGKQARGSFTGRKTSSFRLHTSTLVTAGTRNSSSLSLTPALSWSPEACVTVYCVLSDGEVISDSVHLSLTWSGDRARPGRLVSLTLSALEPGAKVGVVVTGRHDDPPPRSDLDLKVEPVRQHFTSVRKCDLRMLTNARLNPKNQPDGSETGKELNSLSIRGALFVAIHGETWTSEDITVPDGVTSLRALALEMSENLGLIFTPVPSQLAVSKDFSLSLDVPPQLIRGEEIVLEVNVVNHLEEYIDFVLSRRSNLSVINAQKLTLGSHRSAAARFPIRPLSLGDVEIAVDAVSAEASESLVRRITVKPEGVEQFSSQTLFLELDPARNFSSTPVSFSFPPDVVPGSQRAHVALVGDVLALSINNMGSLVQMPLGCGEQNMIHFAPSAYFLHYLNMSSNDDEEIRSTALSYLKDSYRKQLLYRRDDGSFSGFGSRDASGSTWLTAFVLRCFILAKPYMHIDQKVLDSARTWLIQRQGPDGEFSEAGRVIHTQMQEGIDRDSVALTAYVLVALLEDGTFQPAHVTLAQTYLENKVSGGGVSNYSLGLAAYALALTGSPVTVTVLDELNRRADDTGMWSTSPGSSSHEQQWHSSQIEMVSYVLLAQLSRGGFVEGIALMKWLTRQLSSFGGFGTTQDTVVALQALVCYAVYSGADTIELNFNISAPSSSFTSLFHIDSTNYREHQSRELTAERDLHLNIYMEGRGFTIFQLNVFYNLEAGAASRTVPPVKEAFYLHVNLTDDGDHSHMILSICTNEAIPRTGMVIMDVCMLSGFALSPGAAASAELIRKVEIKPDKISLYLDSVSSQVCIQLPIVRKFKVARTQDAAVLVYDYYEPTRRATASYNSPELHAADSCFFCGEGCFDCFPGFTITVSSLQSQSAGAAAPKITCFFLLAAVLHTVL</sequence>
<dbReference type="InterPro" id="IPR047565">
    <property type="entry name" value="Alpha-macroglob_thiol-ester_cl"/>
</dbReference>
<evidence type="ECO:0000259" key="5">
    <source>
        <dbReference type="SMART" id="SM01361"/>
    </source>
</evidence>
<dbReference type="PROSITE" id="PS00477">
    <property type="entry name" value="ALPHA_2_MACROGLOBULIN"/>
    <property type="match status" value="1"/>
</dbReference>
<evidence type="ECO:0000313" key="7">
    <source>
        <dbReference type="Proteomes" id="UP000472267"/>
    </source>
</evidence>
<organism evidence="6 7">
    <name type="scientific">Salarias fasciatus</name>
    <name type="common">Jewelled blenny</name>
    <name type="synonym">Blennius fasciatus</name>
    <dbReference type="NCBI Taxonomy" id="181472"/>
    <lineage>
        <taxon>Eukaryota</taxon>
        <taxon>Metazoa</taxon>
        <taxon>Chordata</taxon>
        <taxon>Craniata</taxon>
        <taxon>Vertebrata</taxon>
        <taxon>Euteleostomi</taxon>
        <taxon>Actinopterygii</taxon>
        <taxon>Neopterygii</taxon>
        <taxon>Teleostei</taxon>
        <taxon>Neoteleostei</taxon>
        <taxon>Acanthomorphata</taxon>
        <taxon>Ovalentaria</taxon>
        <taxon>Blenniimorphae</taxon>
        <taxon>Blenniiformes</taxon>
        <taxon>Blennioidei</taxon>
        <taxon>Blenniidae</taxon>
        <taxon>Salariinae</taxon>
        <taxon>Salarias</taxon>
    </lineage>
</organism>
<dbReference type="PANTHER" id="PTHR11412:SF136">
    <property type="entry name" value="CD109 ANTIGEN"/>
    <property type="match status" value="1"/>
</dbReference>
<dbReference type="SMART" id="SM01361">
    <property type="entry name" value="A2M_recep"/>
    <property type="match status" value="1"/>
</dbReference>
<keyword evidence="2" id="KW-0882">Thioester bond</keyword>
<dbReference type="SUPFAM" id="SSF48239">
    <property type="entry name" value="Terpenoid cyclases/Protein prenyltransferases"/>
    <property type="match status" value="1"/>
</dbReference>
<dbReference type="SUPFAM" id="SSF49410">
    <property type="entry name" value="Alpha-macroglobulin receptor domain"/>
    <property type="match status" value="1"/>
</dbReference>
<dbReference type="InterPro" id="IPR008930">
    <property type="entry name" value="Terpenoid_cyclase/PrenylTrfase"/>
</dbReference>
<dbReference type="GO" id="GO:0004866">
    <property type="term" value="F:endopeptidase inhibitor activity"/>
    <property type="evidence" value="ECO:0007669"/>
    <property type="project" value="InterPro"/>
</dbReference>
<protein>
    <submittedName>
        <fullName evidence="6">CD109 molecule</fullName>
    </submittedName>
</protein>
<reference evidence="6" key="2">
    <citation type="submission" date="2025-08" db="UniProtKB">
        <authorList>
            <consortium name="Ensembl"/>
        </authorList>
    </citation>
    <scope>IDENTIFICATION</scope>
</reference>
<dbReference type="AlphaFoldDB" id="A0A672II53"/>
<dbReference type="InterPro" id="IPR050473">
    <property type="entry name" value="A2M/Complement_sys"/>
</dbReference>
<dbReference type="InterPro" id="IPR013783">
    <property type="entry name" value="Ig-like_fold"/>
</dbReference>
<proteinExistence type="predicted"/>
<dbReference type="Pfam" id="PF07678">
    <property type="entry name" value="TED_complement"/>
    <property type="match status" value="1"/>
</dbReference>
<reference evidence="6" key="1">
    <citation type="submission" date="2019-06" db="EMBL/GenBank/DDBJ databases">
        <authorList>
            <consortium name="Wellcome Sanger Institute Data Sharing"/>
        </authorList>
    </citation>
    <scope>NUCLEOTIDE SEQUENCE [LARGE SCALE GENOMIC DNA]</scope>
</reference>
<dbReference type="Ensembl" id="ENSSFAT00005042324.1">
    <property type="protein sequence ID" value="ENSSFAP00005040824.1"/>
    <property type="gene ID" value="ENSSFAG00005020313.1"/>
</dbReference>
<dbReference type="Gene3D" id="2.60.40.690">
    <property type="entry name" value="Alpha-macroglobulin, receptor-binding domain"/>
    <property type="match status" value="1"/>
</dbReference>
<dbReference type="SMART" id="SM01360">
    <property type="entry name" value="A2M"/>
    <property type="match status" value="1"/>
</dbReference>
<dbReference type="InterPro" id="IPR011626">
    <property type="entry name" value="Alpha-macroglobulin_TED"/>
</dbReference>
<dbReference type="Gene3D" id="1.50.10.20">
    <property type="match status" value="1"/>
</dbReference>
<dbReference type="Gene3D" id="2.60.40.10">
    <property type="entry name" value="Immunoglobulins"/>
    <property type="match status" value="1"/>
</dbReference>
<accession>A0A672II53</accession>
<keyword evidence="1" id="KW-0732">Signal</keyword>
<dbReference type="OMA" id="KYMETGY"/>
<evidence type="ECO:0000259" key="4">
    <source>
        <dbReference type="SMART" id="SM01360"/>
    </source>
</evidence>
<dbReference type="SMART" id="SM01419">
    <property type="entry name" value="Thiol-ester_cl"/>
    <property type="match status" value="1"/>
</dbReference>
<dbReference type="Pfam" id="PF07677">
    <property type="entry name" value="A2M_recep"/>
    <property type="match status" value="1"/>
</dbReference>
<evidence type="ECO:0000256" key="1">
    <source>
        <dbReference type="ARBA" id="ARBA00022729"/>
    </source>
</evidence>
<reference evidence="6" key="3">
    <citation type="submission" date="2025-09" db="UniProtKB">
        <authorList>
            <consortium name="Ensembl"/>
        </authorList>
    </citation>
    <scope>IDENTIFICATION</scope>
</reference>
<evidence type="ECO:0000256" key="2">
    <source>
        <dbReference type="ARBA" id="ARBA00022966"/>
    </source>
</evidence>
<dbReference type="InterPro" id="IPR036595">
    <property type="entry name" value="A-macroglobulin_rcpt-bd_sf"/>
</dbReference>